<proteinExistence type="inferred from homology"/>
<evidence type="ECO:0000313" key="13">
    <source>
        <dbReference type="EMBL" id="VFT89553.1"/>
    </source>
</evidence>
<evidence type="ECO:0000256" key="5">
    <source>
        <dbReference type="ARBA" id="ARBA00023180"/>
    </source>
</evidence>
<evidence type="ECO:0000313" key="12">
    <source>
        <dbReference type="EMBL" id="KAF0696555.1"/>
    </source>
</evidence>
<evidence type="ECO:0000256" key="6">
    <source>
        <dbReference type="ARBA" id="ARBA00023295"/>
    </source>
</evidence>
<feature type="domain" description="Glycoside hydrolase family 20 catalytic" evidence="10">
    <location>
        <begin position="211"/>
        <end position="553"/>
    </location>
</feature>
<keyword evidence="14" id="KW-1185">Reference proteome</keyword>
<evidence type="ECO:0000256" key="4">
    <source>
        <dbReference type="ARBA" id="ARBA00022801"/>
    </source>
</evidence>
<dbReference type="Gene3D" id="3.20.20.80">
    <property type="entry name" value="Glycosidases"/>
    <property type="match status" value="1"/>
</dbReference>
<dbReference type="GO" id="GO:0016231">
    <property type="term" value="F:beta-N-acetylglucosaminidase activity"/>
    <property type="evidence" value="ECO:0007669"/>
    <property type="project" value="TreeGrafter"/>
</dbReference>
<evidence type="ECO:0000259" key="10">
    <source>
        <dbReference type="Pfam" id="PF00728"/>
    </source>
</evidence>
<dbReference type="Pfam" id="PF00728">
    <property type="entry name" value="Glyco_hydro_20"/>
    <property type="match status" value="1"/>
</dbReference>
<feature type="chain" id="PRO_5033437187" description="Beta-hexosaminidase" evidence="9">
    <location>
        <begin position="16"/>
        <end position="597"/>
    </location>
</feature>
<dbReference type="SUPFAM" id="SSF51445">
    <property type="entry name" value="(Trans)glycosidases"/>
    <property type="match status" value="1"/>
</dbReference>
<dbReference type="PIRSF" id="PIRSF001093">
    <property type="entry name" value="B-hxosamndse_ab_euk"/>
    <property type="match status" value="1"/>
</dbReference>
<dbReference type="PANTHER" id="PTHR22600">
    <property type="entry name" value="BETA-HEXOSAMINIDASE"/>
    <property type="match status" value="1"/>
</dbReference>
<dbReference type="InterPro" id="IPR029018">
    <property type="entry name" value="Hex-like_dom2"/>
</dbReference>
<dbReference type="Pfam" id="PF14845">
    <property type="entry name" value="Glycohydro_20b2"/>
    <property type="match status" value="1"/>
</dbReference>
<accession>A0A485KX29</accession>
<dbReference type="InterPro" id="IPR029019">
    <property type="entry name" value="HEX_eukaryotic_N"/>
</dbReference>
<evidence type="ECO:0000313" key="14">
    <source>
        <dbReference type="Proteomes" id="UP000332933"/>
    </source>
</evidence>
<dbReference type="SUPFAM" id="SSF55545">
    <property type="entry name" value="beta-N-acetylhexosaminidase-like domain"/>
    <property type="match status" value="1"/>
</dbReference>
<feature type="domain" description="Beta-hexosaminidase eukaryotic type N-terminal" evidence="11">
    <location>
        <begin position="68"/>
        <end position="187"/>
    </location>
</feature>
<dbReference type="EC" id="3.2.1.52" evidence="7"/>
<dbReference type="OrthoDB" id="59198at2759"/>
<dbReference type="PRINTS" id="PR00738">
    <property type="entry name" value="GLHYDRLASE20"/>
</dbReference>
<sequence length="597" mass="66655">MKATFLLATLAVAAAEIPQIPVHKYLCIKNSCVQQPISFDEEIAVERGSAPTLTSLVDCEATCGVGNLWPLPASVDYGTKRRVTIPINVAAISHSVKGASGPLVSAIQDIFNNAVNSKNIDEKTLFAREITNAGDGVTVSATIKQSSEVLTTATDESYSLVVDGKNVKIEATTVYGYRHALTTLAQLIDYSDLSKTVRLVSYAKIADKPAYSYRGLMIDSSRNYFTVDSLKRLIKTMGENKLNIFHWHLTDSYSFPLEIVGEPRLLQYGAYSQDRIYTQEQVQDVVNYAKAFGVQVVPEIDAPAHAGAGWQWGPDNDLGELTVCFNKQPWTDYCLQPPCGQLNPLNENLYPILDTIFTEVNGLFQSEFFHMGGDEVHVGCWNSSQVIVDAIKDRNNKTEFFDLWGRYQERTQKLATDKNGKKVILWSSDLTVPQFYKYLPKKSTIVQVWSGTADQEVKKLTNDGYPVIVTNWDVHYLDCGFGGWAKKSDGWCAPYKTWQVIYDFDVSTNVTAANRNLVLGSEVAMWSELSDPHVVEAKVWPRATALAERLWSNPKTTWKEAMPRMRIQRDRIAAQGVGTDVVHPAFCRQNPADCRLL</sequence>
<protein>
    <recommendedName>
        <fullName evidence="7">Beta-hexosaminidase</fullName>
        <ecNumber evidence="7">3.2.1.52</ecNumber>
    </recommendedName>
</protein>
<keyword evidence="6 7" id="KW-0326">Glycosidase</keyword>
<feature type="active site" description="Proton donor" evidence="8">
    <location>
        <position position="375"/>
    </location>
</feature>
<evidence type="ECO:0000256" key="3">
    <source>
        <dbReference type="ARBA" id="ARBA00022729"/>
    </source>
</evidence>
<gene>
    <name evidence="13" type="primary">Aste57867_12703</name>
    <name evidence="12" type="ORF">As57867_012655</name>
    <name evidence="13" type="ORF">ASTE57867_12703</name>
</gene>
<dbReference type="AlphaFoldDB" id="A0A485KX29"/>
<evidence type="ECO:0000259" key="11">
    <source>
        <dbReference type="Pfam" id="PF14845"/>
    </source>
</evidence>
<keyword evidence="5" id="KW-0325">Glycoprotein</keyword>
<dbReference type="CDD" id="cd06562">
    <property type="entry name" value="GH20_HexA_HexB-like"/>
    <property type="match status" value="1"/>
</dbReference>
<dbReference type="FunFam" id="3.20.20.80:FF:000063">
    <property type="entry name" value="Beta-hexosaminidase"/>
    <property type="match status" value="1"/>
</dbReference>
<dbReference type="GO" id="GO:0030203">
    <property type="term" value="P:glycosaminoglycan metabolic process"/>
    <property type="evidence" value="ECO:0007669"/>
    <property type="project" value="TreeGrafter"/>
</dbReference>
<evidence type="ECO:0000256" key="1">
    <source>
        <dbReference type="ARBA" id="ARBA00001231"/>
    </source>
</evidence>
<feature type="signal peptide" evidence="9">
    <location>
        <begin position="1"/>
        <end position="15"/>
    </location>
</feature>
<dbReference type="GO" id="GO:0005975">
    <property type="term" value="P:carbohydrate metabolic process"/>
    <property type="evidence" value="ECO:0007669"/>
    <property type="project" value="InterPro"/>
</dbReference>
<dbReference type="Gene3D" id="3.30.379.10">
    <property type="entry name" value="Chitobiase/beta-hexosaminidase domain 2-like"/>
    <property type="match status" value="1"/>
</dbReference>
<dbReference type="EMBL" id="CAADRA010005408">
    <property type="protein sequence ID" value="VFT89553.1"/>
    <property type="molecule type" value="Genomic_DNA"/>
</dbReference>
<dbReference type="InterPro" id="IPR017853">
    <property type="entry name" value="GH"/>
</dbReference>
<dbReference type="Proteomes" id="UP000332933">
    <property type="component" value="Unassembled WGS sequence"/>
</dbReference>
<name>A0A485KX29_9STRA</name>
<dbReference type="InterPro" id="IPR015883">
    <property type="entry name" value="Glyco_hydro_20_cat"/>
</dbReference>
<evidence type="ECO:0000256" key="2">
    <source>
        <dbReference type="ARBA" id="ARBA00006285"/>
    </source>
</evidence>
<evidence type="ECO:0000256" key="9">
    <source>
        <dbReference type="SAM" id="SignalP"/>
    </source>
</evidence>
<evidence type="ECO:0000256" key="7">
    <source>
        <dbReference type="PIRNR" id="PIRNR001093"/>
    </source>
</evidence>
<keyword evidence="3 9" id="KW-0732">Signal</keyword>
<comment type="similarity">
    <text evidence="2 7">Belongs to the glycosyl hydrolase 20 family.</text>
</comment>
<keyword evidence="4 7" id="KW-0378">Hydrolase</keyword>
<dbReference type="GO" id="GO:0005886">
    <property type="term" value="C:plasma membrane"/>
    <property type="evidence" value="ECO:0007669"/>
    <property type="project" value="TreeGrafter"/>
</dbReference>
<evidence type="ECO:0000256" key="8">
    <source>
        <dbReference type="PIRSR" id="PIRSR001093-1"/>
    </source>
</evidence>
<reference evidence="12" key="2">
    <citation type="submission" date="2019-06" db="EMBL/GenBank/DDBJ databases">
        <title>Genomics analysis of Aphanomyces spp. identifies a new class of oomycete effector associated with host adaptation.</title>
        <authorList>
            <person name="Gaulin E."/>
        </authorList>
    </citation>
    <scope>NUCLEOTIDE SEQUENCE</scope>
    <source>
        <strain evidence="12">CBS 578.67</strain>
    </source>
</reference>
<organism evidence="13 14">
    <name type="scientific">Aphanomyces stellatus</name>
    <dbReference type="NCBI Taxonomy" id="120398"/>
    <lineage>
        <taxon>Eukaryota</taxon>
        <taxon>Sar</taxon>
        <taxon>Stramenopiles</taxon>
        <taxon>Oomycota</taxon>
        <taxon>Saprolegniomycetes</taxon>
        <taxon>Saprolegniales</taxon>
        <taxon>Verrucalvaceae</taxon>
        <taxon>Aphanomyces</taxon>
    </lineage>
</organism>
<dbReference type="EMBL" id="VJMH01005387">
    <property type="protein sequence ID" value="KAF0696555.1"/>
    <property type="molecule type" value="Genomic_DNA"/>
</dbReference>
<dbReference type="PANTHER" id="PTHR22600:SF26">
    <property type="entry name" value="BETA-N-ACETYLHEXOSAMINIDASE"/>
    <property type="match status" value="1"/>
</dbReference>
<reference evidence="13 14" key="1">
    <citation type="submission" date="2019-03" db="EMBL/GenBank/DDBJ databases">
        <authorList>
            <person name="Gaulin E."/>
            <person name="Dumas B."/>
        </authorList>
    </citation>
    <scope>NUCLEOTIDE SEQUENCE [LARGE SCALE GENOMIC DNA]</scope>
    <source>
        <strain evidence="13">CBS 568.67</strain>
    </source>
</reference>
<dbReference type="InterPro" id="IPR025705">
    <property type="entry name" value="Beta_hexosaminidase_sua/sub"/>
</dbReference>
<comment type="catalytic activity">
    <reaction evidence="1 7">
        <text>Hydrolysis of terminal non-reducing N-acetyl-D-hexosamine residues in N-acetyl-beta-D-hexosaminides.</text>
        <dbReference type="EC" id="3.2.1.52"/>
    </reaction>
</comment>